<organism evidence="13 14">
    <name type="scientific">Sphingomonas gei</name>
    <dbReference type="NCBI Taxonomy" id="1395960"/>
    <lineage>
        <taxon>Bacteria</taxon>
        <taxon>Pseudomonadati</taxon>
        <taxon>Pseudomonadota</taxon>
        <taxon>Alphaproteobacteria</taxon>
        <taxon>Sphingomonadales</taxon>
        <taxon>Sphingomonadaceae</taxon>
        <taxon>Sphingomonas</taxon>
    </lineage>
</organism>
<feature type="domain" description="TonB C-terminal" evidence="12">
    <location>
        <begin position="213"/>
        <end position="308"/>
    </location>
</feature>
<dbReference type="OrthoDB" id="8481221at2"/>
<sequence length="308" mass="31961">MSTGSILTDVRPPASGSNMLSSAMPNLAGTAGYCEDPRIAPVAVVPVEAGPPELWQRSVYEQPRSCRAIGGSGVIATLVLALAVFFWIGSNSSVPVAQAARNTVLTVFNIPQAARPDHPEQVPPGPRQRQSEAQRAASREPTPVPIQPVPPAGGQSAPATPPPAPSAAAASANSSGSKQVERTTAPPAMPVPVSTVSAAQEDVAAQAAAAKADWQARLLGHLRKYRRYPRSAESSGQQGVATIAITLNRQGRVLNVQLRRGSGYPLLDTEAVATARRGSPLPAPDAAIPGDPVRVEVPVVFSLARPDF</sequence>
<keyword evidence="5" id="KW-0997">Cell inner membrane</keyword>
<dbReference type="InterPro" id="IPR051045">
    <property type="entry name" value="TonB-dependent_transducer"/>
</dbReference>
<protein>
    <submittedName>
        <fullName evidence="13">Energy transducer TonB</fullName>
    </submittedName>
</protein>
<dbReference type="InterPro" id="IPR037682">
    <property type="entry name" value="TonB_C"/>
</dbReference>
<evidence type="ECO:0000256" key="3">
    <source>
        <dbReference type="ARBA" id="ARBA00022448"/>
    </source>
</evidence>
<evidence type="ECO:0000256" key="10">
    <source>
        <dbReference type="SAM" id="MobiDB-lite"/>
    </source>
</evidence>
<feature type="region of interest" description="Disordered" evidence="10">
    <location>
        <begin position="112"/>
        <end position="191"/>
    </location>
</feature>
<keyword evidence="6 11" id="KW-0812">Transmembrane</keyword>
<keyword evidence="14" id="KW-1185">Reference proteome</keyword>
<evidence type="ECO:0000313" key="14">
    <source>
        <dbReference type="Proteomes" id="UP000306147"/>
    </source>
</evidence>
<dbReference type="EMBL" id="SRXT01000009">
    <property type="protein sequence ID" value="TGX49115.1"/>
    <property type="molecule type" value="Genomic_DNA"/>
</dbReference>
<keyword evidence="3" id="KW-0813">Transport</keyword>
<proteinExistence type="inferred from homology"/>
<evidence type="ECO:0000256" key="11">
    <source>
        <dbReference type="SAM" id="Phobius"/>
    </source>
</evidence>
<evidence type="ECO:0000256" key="1">
    <source>
        <dbReference type="ARBA" id="ARBA00004383"/>
    </source>
</evidence>
<reference evidence="13 14" key="1">
    <citation type="submission" date="2019-04" db="EMBL/GenBank/DDBJ databases">
        <title>Sphingomonas psychrotolerans sp. nov., isolated from soil in the Tianshan Mountains, Xinjiang, China.</title>
        <authorList>
            <person name="Luo Y."/>
            <person name="Sheng H."/>
        </authorList>
    </citation>
    <scope>NUCLEOTIDE SEQUENCE [LARGE SCALE GENOMIC DNA]</scope>
    <source>
        <strain evidence="13 14">ZFGT-11</strain>
    </source>
</reference>
<keyword evidence="7" id="KW-0653">Protein transport</keyword>
<comment type="caution">
    <text evidence="13">The sequence shown here is derived from an EMBL/GenBank/DDBJ whole genome shotgun (WGS) entry which is preliminary data.</text>
</comment>
<name>A0A4S1X1B7_9SPHN</name>
<feature type="compositionally biased region" description="Low complexity" evidence="10">
    <location>
        <begin position="166"/>
        <end position="177"/>
    </location>
</feature>
<accession>A0A4S1X1B7</accession>
<evidence type="ECO:0000256" key="5">
    <source>
        <dbReference type="ARBA" id="ARBA00022519"/>
    </source>
</evidence>
<dbReference type="AlphaFoldDB" id="A0A4S1X1B7"/>
<keyword evidence="4" id="KW-1003">Cell membrane</keyword>
<evidence type="ECO:0000256" key="9">
    <source>
        <dbReference type="ARBA" id="ARBA00023136"/>
    </source>
</evidence>
<feature type="compositionally biased region" description="Pro residues" evidence="10">
    <location>
        <begin position="142"/>
        <end position="151"/>
    </location>
</feature>
<comment type="similarity">
    <text evidence="2">Belongs to the TonB family.</text>
</comment>
<dbReference type="InterPro" id="IPR006260">
    <property type="entry name" value="TonB/TolA_C"/>
</dbReference>
<comment type="subcellular location">
    <subcellularLocation>
        <location evidence="1">Cell inner membrane</location>
        <topology evidence="1">Single-pass membrane protein</topology>
        <orientation evidence="1">Periplasmic side</orientation>
    </subcellularLocation>
</comment>
<evidence type="ECO:0000259" key="12">
    <source>
        <dbReference type="PROSITE" id="PS52015"/>
    </source>
</evidence>
<dbReference type="Pfam" id="PF03544">
    <property type="entry name" value="TonB_C"/>
    <property type="match status" value="1"/>
</dbReference>
<keyword evidence="8 11" id="KW-1133">Transmembrane helix</keyword>
<evidence type="ECO:0000256" key="8">
    <source>
        <dbReference type="ARBA" id="ARBA00022989"/>
    </source>
</evidence>
<evidence type="ECO:0000256" key="6">
    <source>
        <dbReference type="ARBA" id="ARBA00022692"/>
    </source>
</evidence>
<dbReference type="PANTHER" id="PTHR33446">
    <property type="entry name" value="PROTEIN TONB-RELATED"/>
    <property type="match status" value="1"/>
</dbReference>
<evidence type="ECO:0000313" key="13">
    <source>
        <dbReference type="EMBL" id="TGX49115.1"/>
    </source>
</evidence>
<evidence type="ECO:0000256" key="7">
    <source>
        <dbReference type="ARBA" id="ARBA00022927"/>
    </source>
</evidence>
<dbReference type="SUPFAM" id="SSF74653">
    <property type="entry name" value="TolA/TonB C-terminal domain"/>
    <property type="match status" value="1"/>
</dbReference>
<feature type="transmembrane region" description="Helical" evidence="11">
    <location>
        <begin position="68"/>
        <end position="88"/>
    </location>
</feature>
<dbReference type="GO" id="GO:0005886">
    <property type="term" value="C:plasma membrane"/>
    <property type="evidence" value="ECO:0007669"/>
    <property type="project" value="UniProtKB-SubCell"/>
</dbReference>
<dbReference type="Proteomes" id="UP000306147">
    <property type="component" value="Unassembled WGS sequence"/>
</dbReference>
<evidence type="ECO:0000256" key="2">
    <source>
        <dbReference type="ARBA" id="ARBA00006555"/>
    </source>
</evidence>
<dbReference type="GO" id="GO:0055085">
    <property type="term" value="P:transmembrane transport"/>
    <property type="evidence" value="ECO:0007669"/>
    <property type="project" value="InterPro"/>
</dbReference>
<dbReference type="PROSITE" id="PS52015">
    <property type="entry name" value="TONB_CTD"/>
    <property type="match status" value="1"/>
</dbReference>
<dbReference type="NCBIfam" id="TIGR01352">
    <property type="entry name" value="tonB_Cterm"/>
    <property type="match status" value="1"/>
</dbReference>
<gene>
    <name evidence="13" type="ORF">E5A73_19930</name>
</gene>
<dbReference type="GO" id="GO:0015031">
    <property type="term" value="P:protein transport"/>
    <property type="evidence" value="ECO:0007669"/>
    <property type="project" value="UniProtKB-KW"/>
</dbReference>
<evidence type="ECO:0000256" key="4">
    <source>
        <dbReference type="ARBA" id="ARBA00022475"/>
    </source>
</evidence>
<keyword evidence="9 11" id="KW-0472">Membrane</keyword>
<dbReference type="Gene3D" id="3.30.1150.10">
    <property type="match status" value="1"/>
</dbReference>